<dbReference type="GO" id="GO:0004519">
    <property type="term" value="F:endonuclease activity"/>
    <property type="evidence" value="ECO:0007669"/>
    <property type="project" value="UniProtKB-KW"/>
</dbReference>
<dbReference type="PANTHER" id="PTHR12110:SF21">
    <property type="entry name" value="XYLOSE ISOMERASE-LIKE TIM BARREL DOMAIN-CONTAINING PROTEIN"/>
    <property type="match status" value="1"/>
</dbReference>
<dbReference type="InterPro" id="IPR050312">
    <property type="entry name" value="IolE/XylAMocC-like"/>
</dbReference>
<evidence type="ECO:0000313" key="2">
    <source>
        <dbReference type="EMBL" id="AQY49985.1"/>
    </source>
</evidence>
<dbReference type="InterPro" id="IPR013022">
    <property type="entry name" value="Xyl_isomerase-like_TIM-brl"/>
</dbReference>
<keyword evidence="2" id="KW-0378">Hydrolase</keyword>
<accession>A0A1S7FRL4</accession>
<dbReference type="KEGG" id="lwi:UE46_02265"/>
<organism evidence="2 3">
    <name type="scientific">Listeria weihenstephanensis</name>
    <dbReference type="NCBI Taxonomy" id="1006155"/>
    <lineage>
        <taxon>Bacteria</taxon>
        <taxon>Bacillati</taxon>
        <taxon>Bacillota</taxon>
        <taxon>Bacilli</taxon>
        <taxon>Bacillales</taxon>
        <taxon>Listeriaceae</taxon>
        <taxon>Listeria</taxon>
    </lineage>
</organism>
<dbReference type="PANTHER" id="PTHR12110">
    <property type="entry name" value="HYDROXYPYRUVATE ISOMERASE"/>
    <property type="match status" value="1"/>
</dbReference>
<dbReference type="AlphaFoldDB" id="A0A1S7FRL4"/>
<reference evidence="3" key="1">
    <citation type="submission" date="2015-03" db="EMBL/GenBank/DDBJ databases">
        <authorList>
            <person name="Ferrari E."/>
            <person name="Walter M.C."/>
            <person name="Huptas C."/>
            <person name="Scherer S."/>
            <person name="Mueller-Herbst S."/>
        </authorList>
    </citation>
    <scope>NUCLEOTIDE SEQUENCE [LARGE SCALE GENOMIC DNA]</scope>
    <source>
        <strain evidence="3">LWP01</strain>
    </source>
</reference>
<evidence type="ECO:0000313" key="3">
    <source>
        <dbReference type="Proteomes" id="UP000223060"/>
    </source>
</evidence>
<dbReference type="Pfam" id="PF01261">
    <property type="entry name" value="AP_endonuc_2"/>
    <property type="match status" value="1"/>
</dbReference>
<sequence length="276" mass="31221">MLQFAIRGHDITNVKNVEDLALKTQLAGIQNVQLALGISFPNMPTETANINPGMGNYFRTKLAERDVNIAILSCYINMIHPDLDVREQLLQKFEAYVKHAKYFGASMVATETGCVFPEIAYTTENFTEEAFQETVDVIKRLVEVGEKHGMLIGIEPGLNHPIHSLQKTERLIELVDSDFLGIILDPTNLITAETYPNQVDIVKHAFRLFGESICAVHMKDFVVENDRVKPTYLFQGEMQVKEIISVIAQQKPNSFVVLEETKDEWIGKAKDELNHM</sequence>
<proteinExistence type="predicted"/>
<dbReference type="Proteomes" id="UP000223060">
    <property type="component" value="Chromosome"/>
</dbReference>
<keyword evidence="2" id="KW-0255">Endonuclease</keyword>
<protein>
    <submittedName>
        <fullName evidence="2">AP endonuclease</fullName>
    </submittedName>
</protein>
<evidence type="ECO:0000259" key="1">
    <source>
        <dbReference type="Pfam" id="PF01261"/>
    </source>
</evidence>
<dbReference type="EMBL" id="CP011102">
    <property type="protein sequence ID" value="AQY49985.1"/>
    <property type="molecule type" value="Genomic_DNA"/>
</dbReference>
<dbReference type="Gene3D" id="3.20.20.150">
    <property type="entry name" value="Divalent-metal-dependent TIM barrel enzymes"/>
    <property type="match status" value="1"/>
</dbReference>
<dbReference type="InterPro" id="IPR036237">
    <property type="entry name" value="Xyl_isomerase-like_sf"/>
</dbReference>
<name>A0A1S7FRL4_9LIST</name>
<keyword evidence="3" id="KW-1185">Reference proteome</keyword>
<dbReference type="SUPFAM" id="SSF51658">
    <property type="entry name" value="Xylose isomerase-like"/>
    <property type="match status" value="1"/>
</dbReference>
<feature type="domain" description="Xylose isomerase-like TIM barrel" evidence="1">
    <location>
        <begin position="56"/>
        <end position="274"/>
    </location>
</feature>
<gene>
    <name evidence="2" type="ORF">UE46_02265</name>
</gene>
<keyword evidence="2" id="KW-0540">Nuclease</keyword>